<dbReference type="InParanoid" id="A0A369K7X2"/>
<evidence type="ECO:0000313" key="2">
    <source>
        <dbReference type="Proteomes" id="UP000076154"/>
    </source>
</evidence>
<comment type="caution">
    <text evidence="1">The sequence shown here is derived from an EMBL/GenBank/DDBJ whole genome shotgun (WGS) entry which is preliminary data.</text>
</comment>
<protein>
    <submittedName>
        <fullName evidence="1">Uncharacterized protein</fullName>
    </submittedName>
</protein>
<reference evidence="1" key="1">
    <citation type="submission" date="2018-04" db="EMBL/GenBank/DDBJ databases">
        <title>Whole genome sequencing of Hypsizygus marmoreus.</title>
        <authorList>
            <person name="Choi I.-G."/>
            <person name="Min B."/>
            <person name="Kim J.-G."/>
            <person name="Kim S."/>
            <person name="Oh Y.-L."/>
            <person name="Kong W.-S."/>
            <person name="Park H."/>
            <person name="Jeong J."/>
            <person name="Song E.-S."/>
        </authorList>
    </citation>
    <scope>NUCLEOTIDE SEQUENCE [LARGE SCALE GENOMIC DNA]</scope>
    <source>
        <strain evidence="1">51987-8</strain>
    </source>
</reference>
<dbReference type="AlphaFoldDB" id="A0A369K7X2"/>
<sequence length="129" mass="14370">MPSYCLPLNKAVLVFFPSQPDAMILPEEPPSQPRVVQVIVKQEGRSTINDIATYFLAQHDITTAVESVLLAHLTSALPPTITIEGKGYVLHGVRKEWKYGRGLQLSWGEKDVHACDDKWIFVFAPTPVV</sequence>
<dbReference type="EMBL" id="LUEZ02000009">
    <property type="protein sequence ID" value="RDB30008.1"/>
    <property type="molecule type" value="Genomic_DNA"/>
</dbReference>
<name>A0A369K7X2_HYPMA</name>
<dbReference type="OrthoDB" id="2748218at2759"/>
<gene>
    <name evidence="1" type="ORF">Hypma_014130</name>
</gene>
<proteinExistence type="predicted"/>
<accession>A0A369K7X2</accession>
<dbReference type="Proteomes" id="UP000076154">
    <property type="component" value="Unassembled WGS sequence"/>
</dbReference>
<organism evidence="1 2">
    <name type="scientific">Hypsizygus marmoreus</name>
    <name type="common">White beech mushroom</name>
    <name type="synonym">Agaricus marmoreus</name>
    <dbReference type="NCBI Taxonomy" id="39966"/>
    <lineage>
        <taxon>Eukaryota</taxon>
        <taxon>Fungi</taxon>
        <taxon>Dikarya</taxon>
        <taxon>Basidiomycota</taxon>
        <taxon>Agaricomycotina</taxon>
        <taxon>Agaricomycetes</taxon>
        <taxon>Agaricomycetidae</taxon>
        <taxon>Agaricales</taxon>
        <taxon>Tricholomatineae</taxon>
        <taxon>Lyophyllaceae</taxon>
        <taxon>Hypsizygus</taxon>
    </lineage>
</organism>
<evidence type="ECO:0000313" key="1">
    <source>
        <dbReference type="EMBL" id="RDB30008.1"/>
    </source>
</evidence>
<keyword evidence="2" id="KW-1185">Reference proteome</keyword>